<protein>
    <recommendedName>
        <fullName evidence="3">C2H2-type domain-containing protein</fullName>
    </recommendedName>
</protein>
<organism evidence="4 5">
    <name type="scientific">Pristionchus mayeri</name>
    <dbReference type="NCBI Taxonomy" id="1317129"/>
    <lineage>
        <taxon>Eukaryota</taxon>
        <taxon>Metazoa</taxon>
        <taxon>Ecdysozoa</taxon>
        <taxon>Nematoda</taxon>
        <taxon>Chromadorea</taxon>
        <taxon>Rhabditida</taxon>
        <taxon>Rhabditina</taxon>
        <taxon>Diplogasteromorpha</taxon>
        <taxon>Diplogasteroidea</taxon>
        <taxon>Neodiplogasteridae</taxon>
        <taxon>Pristionchus</taxon>
    </lineage>
</organism>
<keyword evidence="1" id="KW-0863">Zinc-finger</keyword>
<feature type="region of interest" description="Disordered" evidence="2">
    <location>
        <begin position="1"/>
        <end position="46"/>
    </location>
</feature>
<evidence type="ECO:0000259" key="3">
    <source>
        <dbReference type="PROSITE" id="PS50157"/>
    </source>
</evidence>
<keyword evidence="5" id="KW-1185">Reference proteome</keyword>
<dbReference type="InterPro" id="IPR036236">
    <property type="entry name" value="Znf_C2H2_sf"/>
</dbReference>
<feature type="domain" description="C2H2-type" evidence="3">
    <location>
        <begin position="50"/>
        <end position="74"/>
    </location>
</feature>
<feature type="compositionally biased region" description="Basic and acidic residues" evidence="2">
    <location>
        <begin position="35"/>
        <end position="45"/>
    </location>
</feature>
<dbReference type="PROSITE" id="PS50157">
    <property type="entry name" value="ZINC_FINGER_C2H2_2"/>
    <property type="match status" value="1"/>
</dbReference>
<gene>
    <name evidence="4" type="ORF">PMAYCL1PPCAC_08335</name>
</gene>
<feature type="compositionally biased region" description="Polar residues" evidence="2">
    <location>
        <begin position="18"/>
        <end position="33"/>
    </location>
</feature>
<name>A0AAN4ZI57_9BILA</name>
<feature type="non-terminal residue" evidence="4">
    <location>
        <position position="1"/>
    </location>
</feature>
<evidence type="ECO:0000313" key="4">
    <source>
        <dbReference type="EMBL" id="GMR38140.1"/>
    </source>
</evidence>
<dbReference type="EMBL" id="BTRK01000002">
    <property type="protein sequence ID" value="GMR38140.1"/>
    <property type="molecule type" value="Genomic_DNA"/>
</dbReference>
<dbReference type="Proteomes" id="UP001328107">
    <property type="component" value="Unassembled WGS sequence"/>
</dbReference>
<evidence type="ECO:0000256" key="1">
    <source>
        <dbReference type="PROSITE-ProRule" id="PRU00042"/>
    </source>
</evidence>
<dbReference type="SUPFAM" id="SSF57667">
    <property type="entry name" value="beta-beta-alpha zinc fingers"/>
    <property type="match status" value="1"/>
</dbReference>
<dbReference type="Gene3D" id="3.30.160.60">
    <property type="entry name" value="Classic Zinc Finger"/>
    <property type="match status" value="1"/>
</dbReference>
<reference evidence="5" key="1">
    <citation type="submission" date="2022-10" db="EMBL/GenBank/DDBJ databases">
        <title>Genome assembly of Pristionchus species.</title>
        <authorList>
            <person name="Yoshida K."/>
            <person name="Sommer R.J."/>
        </authorList>
    </citation>
    <scope>NUCLEOTIDE SEQUENCE [LARGE SCALE GENOMIC DNA]</scope>
    <source>
        <strain evidence="5">RS5460</strain>
    </source>
</reference>
<dbReference type="AlphaFoldDB" id="A0AAN4ZI57"/>
<sequence length="74" mass="8249">SRPLDQSISSINSVIQSKTKMSCPSTGTSNLFDQSPRHSKDDIPSKSKPYACRTCFKQFDVKARLSIHLSAHPR</sequence>
<dbReference type="GO" id="GO:0008270">
    <property type="term" value="F:zinc ion binding"/>
    <property type="evidence" value="ECO:0007669"/>
    <property type="project" value="UniProtKB-KW"/>
</dbReference>
<dbReference type="InterPro" id="IPR013087">
    <property type="entry name" value="Znf_C2H2_type"/>
</dbReference>
<feature type="non-terminal residue" evidence="4">
    <location>
        <position position="74"/>
    </location>
</feature>
<comment type="caution">
    <text evidence="4">The sequence shown here is derived from an EMBL/GenBank/DDBJ whole genome shotgun (WGS) entry which is preliminary data.</text>
</comment>
<evidence type="ECO:0000313" key="5">
    <source>
        <dbReference type="Proteomes" id="UP001328107"/>
    </source>
</evidence>
<keyword evidence="1" id="KW-0479">Metal-binding</keyword>
<keyword evidence="1" id="KW-0862">Zinc</keyword>
<proteinExistence type="predicted"/>
<accession>A0AAN4ZI57</accession>
<dbReference type="PROSITE" id="PS00028">
    <property type="entry name" value="ZINC_FINGER_C2H2_1"/>
    <property type="match status" value="1"/>
</dbReference>
<evidence type="ECO:0000256" key="2">
    <source>
        <dbReference type="SAM" id="MobiDB-lite"/>
    </source>
</evidence>
<feature type="compositionally biased region" description="Low complexity" evidence="2">
    <location>
        <begin position="1"/>
        <end position="17"/>
    </location>
</feature>